<dbReference type="EMBL" id="DXEM01000010">
    <property type="protein sequence ID" value="HIX67206.1"/>
    <property type="molecule type" value="Genomic_DNA"/>
</dbReference>
<sequence>MLKSISAQIHADLAHQNGFLGNGIGIAFLDTGLFPHRDFYPINQRLEAFLDFVHHKSDCYDDNGHGTHITGIASSSGMIGQKYLGIAPKSHIISLKVLNALGNGDPASFIRGLQWIHENHRAYHIRIVNISIGSPGCPEDKSSYEILYHVNRLWDDGLIVCIAGGNHGPRPQSISIPGNSRKIITVGSSDDFMKILGSRRLPSHYSGRGPTASCIMKPDVVAPGTNIYSCGLHHRYAIKSGTSMATPVVSGAMALLLERYPFYTNKDAKKKLKFNCDHLNTPRSHQGWGRINVARLLDLPSL</sequence>
<evidence type="ECO:0000256" key="4">
    <source>
        <dbReference type="ARBA" id="ARBA00022825"/>
    </source>
</evidence>
<comment type="similarity">
    <text evidence="1 5 6">Belongs to the peptidase S8 family.</text>
</comment>
<dbReference type="Gene3D" id="3.40.50.200">
    <property type="entry name" value="Peptidase S8/S53 domain"/>
    <property type="match status" value="1"/>
</dbReference>
<proteinExistence type="inferred from homology"/>
<evidence type="ECO:0000256" key="5">
    <source>
        <dbReference type="PROSITE-ProRule" id="PRU01240"/>
    </source>
</evidence>
<comment type="caution">
    <text evidence="8">The sequence shown here is derived from an EMBL/GenBank/DDBJ whole genome shotgun (WGS) entry which is preliminary data.</text>
</comment>
<dbReference type="GO" id="GO:0006508">
    <property type="term" value="P:proteolysis"/>
    <property type="evidence" value="ECO:0007669"/>
    <property type="project" value="UniProtKB-KW"/>
</dbReference>
<dbReference type="PANTHER" id="PTHR43806">
    <property type="entry name" value="PEPTIDASE S8"/>
    <property type="match status" value="1"/>
</dbReference>
<dbReference type="PROSITE" id="PS00136">
    <property type="entry name" value="SUBTILASE_ASP"/>
    <property type="match status" value="1"/>
</dbReference>
<keyword evidence="2 5" id="KW-0645">Protease</keyword>
<dbReference type="InterPro" id="IPR023828">
    <property type="entry name" value="Peptidase_S8_Ser-AS"/>
</dbReference>
<dbReference type="SUPFAM" id="SSF52743">
    <property type="entry name" value="Subtilisin-like"/>
    <property type="match status" value="1"/>
</dbReference>
<dbReference type="PROSITE" id="PS00137">
    <property type="entry name" value="SUBTILASE_HIS"/>
    <property type="match status" value="1"/>
</dbReference>
<dbReference type="AlphaFoldDB" id="A0A9D1WU96"/>
<protein>
    <submittedName>
        <fullName evidence="8">S8 family peptidase</fullName>
    </submittedName>
</protein>
<evidence type="ECO:0000256" key="2">
    <source>
        <dbReference type="ARBA" id="ARBA00022670"/>
    </source>
</evidence>
<dbReference type="InterPro" id="IPR015500">
    <property type="entry name" value="Peptidase_S8_subtilisin-rel"/>
</dbReference>
<feature type="active site" description="Charge relay system" evidence="5">
    <location>
        <position position="65"/>
    </location>
</feature>
<evidence type="ECO:0000313" key="9">
    <source>
        <dbReference type="Proteomes" id="UP000886721"/>
    </source>
</evidence>
<dbReference type="CDD" id="cd07487">
    <property type="entry name" value="Peptidases_S8_1"/>
    <property type="match status" value="1"/>
</dbReference>
<name>A0A9D1WU96_9FIRM</name>
<gene>
    <name evidence="8" type="ORF">H9735_03650</name>
</gene>
<dbReference type="GO" id="GO:0004252">
    <property type="term" value="F:serine-type endopeptidase activity"/>
    <property type="evidence" value="ECO:0007669"/>
    <property type="project" value="UniProtKB-UniRule"/>
</dbReference>
<feature type="active site" description="Charge relay system" evidence="5">
    <location>
        <position position="243"/>
    </location>
</feature>
<dbReference type="Proteomes" id="UP000886721">
    <property type="component" value="Unassembled WGS sequence"/>
</dbReference>
<reference evidence="8" key="1">
    <citation type="journal article" date="2021" name="PeerJ">
        <title>Extensive microbial diversity within the chicken gut microbiome revealed by metagenomics and culture.</title>
        <authorList>
            <person name="Gilroy R."/>
            <person name="Ravi A."/>
            <person name="Getino M."/>
            <person name="Pursley I."/>
            <person name="Horton D.L."/>
            <person name="Alikhan N.F."/>
            <person name="Baker D."/>
            <person name="Gharbi K."/>
            <person name="Hall N."/>
            <person name="Watson M."/>
            <person name="Adriaenssens E.M."/>
            <person name="Foster-Nyarko E."/>
            <person name="Jarju S."/>
            <person name="Secka A."/>
            <person name="Antonio M."/>
            <person name="Oren A."/>
            <person name="Chaudhuri R.R."/>
            <person name="La Ragione R."/>
            <person name="Hildebrand F."/>
            <person name="Pallen M.J."/>
        </authorList>
    </citation>
    <scope>NUCLEOTIDE SEQUENCE</scope>
    <source>
        <strain evidence="8">CHK191-13928</strain>
    </source>
</reference>
<dbReference type="Pfam" id="PF00082">
    <property type="entry name" value="Peptidase_S8"/>
    <property type="match status" value="1"/>
</dbReference>
<reference evidence="8" key="2">
    <citation type="submission" date="2021-04" db="EMBL/GenBank/DDBJ databases">
        <authorList>
            <person name="Gilroy R."/>
        </authorList>
    </citation>
    <scope>NUCLEOTIDE SEQUENCE</scope>
    <source>
        <strain evidence="8">CHK191-13928</strain>
    </source>
</reference>
<keyword evidence="3 5" id="KW-0378">Hydrolase</keyword>
<dbReference type="InterPro" id="IPR022398">
    <property type="entry name" value="Peptidase_S8_His-AS"/>
</dbReference>
<dbReference type="PROSITE" id="PS51892">
    <property type="entry name" value="SUBTILASE"/>
    <property type="match status" value="1"/>
</dbReference>
<dbReference type="InterPro" id="IPR050131">
    <property type="entry name" value="Peptidase_S8_subtilisin-like"/>
</dbReference>
<keyword evidence="4 5" id="KW-0720">Serine protease</keyword>
<evidence type="ECO:0000259" key="7">
    <source>
        <dbReference type="Pfam" id="PF00082"/>
    </source>
</evidence>
<evidence type="ECO:0000256" key="3">
    <source>
        <dbReference type="ARBA" id="ARBA00022801"/>
    </source>
</evidence>
<organism evidence="8 9">
    <name type="scientific">Candidatus Anaerostipes excrementavium</name>
    <dbReference type="NCBI Taxonomy" id="2838463"/>
    <lineage>
        <taxon>Bacteria</taxon>
        <taxon>Bacillati</taxon>
        <taxon>Bacillota</taxon>
        <taxon>Clostridia</taxon>
        <taxon>Lachnospirales</taxon>
        <taxon>Lachnospiraceae</taxon>
        <taxon>Anaerostipes</taxon>
    </lineage>
</organism>
<dbReference type="InterPro" id="IPR000209">
    <property type="entry name" value="Peptidase_S8/S53_dom"/>
</dbReference>
<feature type="domain" description="Peptidase S8/S53" evidence="7">
    <location>
        <begin position="21"/>
        <end position="289"/>
    </location>
</feature>
<evidence type="ECO:0000256" key="6">
    <source>
        <dbReference type="RuleBase" id="RU003355"/>
    </source>
</evidence>
<accession>A0A9D1WU96</accession>
<dbReference type="PROSITE" id="PS00138">
    <property type="entry name" value="SUBTILASE_SER"/>
    <property type="match status" value="1"/>
</dbReference>
<dbReference type="PANTHER" id="PTHR43806:SF65">
    <property type="entry name" value="SERINE PROTEASE APRX"/>
    <property type="match status" value="1"/>
</dbReference>
<dbReference type="InterPro" id="IPR036852">
    <property type="entry name" value="Peptidase_S8/S53_dom_sf"/>
</dbReference>
<evidence type="ECO:0000256" key="1">
    <source>
        <dbReference type="ARBA" id="ARBA00011073"/>
    </source>
</evidence>
<feature type="active site" description="Charge relay system" evidence="5">
    <location>
        <position position="30"/>
    </location>
</feature>
<dbReference type="PRINTS" id="PR00723">
    <property type="entry name" value="SUBTILISIN"/>
</dbReference>
<dbReference type="InterPro" id="IPR023827">
    <property type="entry name" value="Peptidase_S8_Asp-AS"/>
</dbReference>
<evidence type="ECO:0000313" key="8">
    <source>
        <dbReference type="EMBL" id="HIX67206.1"/>
    </source>
</evidence>